<feature type="transmembrane region" description="Helical" evidence="1">
    <location>
        <begin position="104"/>
        <end position="125"/>
    </location>
</feature>
<keyword evidence="1" id="KW-0812">Transmembrane</keyword>
<gene>
    <name evidence="2" type="ORF">ACFSVL_22070</name>
</gene>
<sequence length="286" mass="30937">MHDTAAEKPVAPQDKPDRMRQLHTILYQLLVFGPAFTTLTLMVLPPTIEERQMLADNGVSRAQLTRVFLATFRQASAVLLGALALLAMLIAFQLEYLEKPPAPVVRLVLPFALLAAAGCAVLSVASLSPRTRLLVSAARCARLILLLDPRAAQQPLPRAFGPRFANPVFRRRRVAGVAWAVTRDSARLTGKPATDGMTVGELLLWFAETPGDRRRRPVLVGYLAELTAAAAAGAPIPGAHFAPAARFRTRSPREAALRLLRTLVGGALTTGIVLAVLTALLRLWIK</sequence>
<feature type="transmembrane region" description="Helical" evidence="1">
    <location>
        <begin position="25"/>
        <end position="46"/>
    </location>
</feature>
<keyword evidence="1" id="KW-0472">Membrane</keyword>
<organism evidence="2 3">
    <name type="scientific">Amycolatopsis silviterrae</name>
    <dbReference type="NCBI Taxonomy" id="1656914"/>
    <lineage>
        <taxon>Bacteria</taxon>
        <taxon>Bacillati</taxon>
        <taxon>Actinomycetota</taxon>
        <taxon>Actinomycetes</taxon>
        <taxon>Pseudonocardiales</taxon>
        <taxon>Pseudonocardiaceae</taxon>
        <taxon>Amycolatopsis</taxon>
    </lineage>
</organism>
<feature type="transmembrane region" description="Helical" evidence="1">
    <location>
        <begin position="219"/>
        <end position="242"/>
    </location>
</feature>
<dbReference type="Proteomes" id="UP001597483">
    <property type="component" value="Unassembled WGS sequence"/>
</dbReference>
<proteinExistence type="predicted"/>
<feature type="transmembrane region" description="Helical" evidence="1">
    <location>
        <begin position="262"/>
        <end position="285"/>
    </location>
</feature>
<name>A0ABW5HBG2_9PSEU</name>
<keyword evidence="1" id="KW-1133">Transmembrane helix</keyword>
<keyword evidence="3" id="KW-1185">Reference proteome</keyword>
<evidence type="ECO:0000313" key="2">
    <source>
        <dbReference type="EMBL" id="MFD2470089.1"/>
    </source>
</evidence>
<accession>A0ABW5HBG2</accession>
<dbReference type="RefSeq" id="WP_378307014.1">
    <property type="nucleotide sequence ID" value="NZ_JBHUKS010000015.1"/>
</dbReference>
<dbReference type="EMBL" id="JBHUKS010000015">
    <property type="protein sequence ID" value="MFD2470089.1"/>
    <property type="molecule type" value="Genomic_DNA"/>
</dbReference>
<evidence type="ECO:0000313" key="3">
    <source>
        <dbReference type="Proteomes" id="UP001597483"/>
    </source>
</evidence>
<comment type="caution">
    <text evidence="2">The sequence shown here is derived from an EMBL/GenBank/DDBJ whole genome shotgun (WGS) entry which is preliminary data.</text>
</comment>
<feature type="transmembrane region" description="Helical" evidence="1">
    <location>
        <begin position="67"/>
        <end position="92"/>
    </location>
</feature>
<evidence type="ECO:0000256" key="1">
    <source>
        <dbReference type="SAM" id="Phobius"/>
    </source>
</evidence>
<reference evidence="3" key="1">
    <citation type="journal article" date="2019" name="Int. J. Syst. Evol. Microbiol.">
        <title>The Global Catalogue of Microorganisms (GCM) 10K type strain sequencing project: providing services to taxonomists for standard genome sequencing and annotation.</title>
        <authorList>
            <consortium name="The Broad Institute Genomics Platform"/>
            <consortium name="The Broad Institute Genome Sequencing Center for Infectious Disease"/>
            <person name="Wu L."/>
            <person name="Ma J."/>
        </authorList>
    </citation>
    <scope>NUCLEOTIDE SEQUENCE [LARGE SCALE GENOMIC DNA]</scope>
    <source>
        <strain evidence="3">CGMCC 4.7641</strain>
    </source>
</reference>
<protein>
    <submittedName>
        <fullName evidence="2">Uncharacterized protein</fullName>
    </submittedName>
</protein>